<accession>A0AAV5R8Z1</accession>
<dbReference type="Proteomes" id="UP001378960">
    <property type="component" value="Unassembled WGS sequence"/>
</dbReference>
<feature type="region of interest" description="Disordered" evidence="2">
    <location>
        <begin position="339"/>
        <end position="365"/>
    </location>
</feature>
<gene>
    <name evidence="3" type="ORF">DAPK24_044180</name>
</gene>
<reference evidence="3 4" key="1">
    <citation type="journal article" date="2023" name="Elife">
        <title>Identification of key yeast species and microbe-microbe interactions impacting larval growth of Drosophila in the wild.</title>
        <authorList>
            <person name="Mure A."/>
            <person name="Sugiura Y."/>
            <person name="Maeda R."/>
            <person name="Honda K."/>
            <person name="Sakurai N."/>
            <person name="Takahashi Y."/>
            <person name="Watada M."/>
            <person name="Katoh T."/>
            <person name="Gotoh A."/>
            <person name="Gotoh Y."/>
            <person name="Taniguchi I."/>
            <person name="Nakamura K."/>
            <person name="Hayashi T."/>
            <person name="Katayama T."/>
            <person name="Uemura T."/>
            <person name="Hattori Y."/>
        </authorList>
    </citation>
    <scope>NUCLEOTIDE SEQUENCE [LARGE SCALE GENOMIC DNA]</scope>
    <source>
        <strain evidence="3 4">PK-24</strain>
    </source>
</reference>
<keyword evidence="4" id="KW-1185">Reference proteome</keyword>
<sequence length="396" mass="45307">MISAISLLDRTNTAGLEHVDKLQGVDDVFGFLQHGFQSLKNNEPDFIGNSYLDEYTTNLSNTIEDDMISMSDGSSIADSVDLNILIERSLLEYELKFNSNNEQNKKILNYESLKESLGQITDSKLLRHYVELMKLGYISELDISTNDKSKSDVNDNERLVGELLSILLTIAVQKNINLPEFDERGMTNMDTRMKWFKECIYKIADNNGNKSTTPITDNKNDNNSNKNKTETALNDLQFAHNYLTKKYEEEMSHHVKYANLMTSKYEKCEELLKKSNDELARCTNELLKAESKNVEYEKRIDMMNKEMHKLQLQNNLFKVDYLGLLPVSTLMSPPNSAANPSIFPESPKTNYSSIPSTPSSPVSPVSVSILRAEFRKLMEQMQKKHEKELQEAYSNK</sequence>
<feature type="coiled-coil region" evidence="1">
    <location>
        <begin position="265"/>
        <end position="313"/>
    </location>
</feature>
<evidence type="ECO:0000313" key="4">
    <source>
        <dbReference type="Proteomes" id="UP001378960"/>
    </source>
</evidence>
<organism evidence="3 4">
    <name type="scientific">Pichia kluyveri</name>
    <name type="common">Yeast</name>
    <dbReference type="NCBI Taxonomy" id="36015"/>
    <lineage>
        <taxon>Eukaryota</taxon>
        <taxon>Fungi</taxon>
        <taxon>Dikarya</taxon>
        <taxon>Ascomycota</taxon>
        <taxon>Saccharomycotina</taxon>
        <taxon>Pichiomycetes</taxon>
        <taxon>Pichiales</taxon>
        <taxon>Pichiaceae</taxon>
        <taxon>Pichia</taxon>
    </lineage>
</organism>
<protein>
    <submittedName>
        <fullName evidence="3">Pea2 protein</fullName>
    </submittedName>
</protein>
<dbReference type="AlphaFoldDB" id="A0AAV5R8Z1"/>
<feature type="compositionally biased region" description="Low complexity" evidence="2">
    <location>
        <begin position="352"/>
        <end position="365"/>
    </location>
</feature>
<dbReference type="EMBL" id="BTGB01000009">
    <property type="protein sequence ID" value="GMM47820.1"/>
    <property type="molecule type" value="Genomic_DNA"/>
</dbReference>
<proteinExistence type="predicted"/>
<comment type="caution">
    <text evidence="3">The sequence shown here is derived from an EMBL/GenBank/DDBJ whole genome shotgun (WGS) entry which is preliminary data.</text>
</comment>
<evidence type="ECO:0000256" key="1">
    <source>
        <dbReference type="SAM" id="Coils"/>
    </source>
</evidence>
<name>A0AAV5R8Z1_PICKL</name>
<keyword evidence="1" id="KW-0175">Coiled coil</keyword>
<evidence type="ECO:0000256" key="2">
    <source>
        <dbReference type="SAM" id="MobiDB-lite"/>
    </source>
</evidence>
<evidence type="ECO:0000313" key="3">
    <source>
        <dbReference type="EMBL" id="GMM47820.1"/>
    </source>
</evidence>